<accession>A0A429X276</accession>
<name>A0A429X276_SIMTE</name>
<reference evidence="1 2" key="1">
    <citation type="submission" date="2018-12" db="EMBL/GenBank/DDBJ databases">
        <authorList>
            <person name="Sun L."/>
            <person name="Chen Z."/>
        </authorList>
    </citation>
    <scope>NUCLEOTIDE SEQUENCE [LARGE SCALE GENOMIC DNA]</scope>
    <source>
        <strain evidence="1 2">LMG 29736</strain>
    </source>
</reference>
<dbReference type="SUPFAM" id="SSF160519">
    <property type="entry name" value="BB2672-like"/>
    <property type="match status" value="1"/>
</dbReference>
<organism evidence="1 2">
    <name type="scientific">Siminovitchia terrae</name>
    <name type="common">Bacillus terrae</name>
    <dbReference type="NCBI Taxonomy" id="1914933"/>
    <lineage>
        <taxon>Bacteria</taxon>
        <taxon>Bacillati</taxon>
        <taxon>Bacillota</taxon>
        <taxon>Bacilli</taxon>
        <taxon>Bacillales</taxon>
        <taxon>Bacillaceae</taxon>
        <taxon>Siminovitchia</taxon>
    </lineage>
</organism>
<dbReference type="AlphaFoldDB" id="A0A429X276"/>
<dbReference type="InterPro" id="IPR009569">
    <property type="entry name" value="AA_synth_put"/>
</dbReference>
<dbReference type="EMBL" id="QYTW02000037">
    <property type="protein sequence ID" value="RST57298.1"/>
    <property type="molecule type" value="Genomic_DNA"/>
</dbReference>
<dbReference type="RefSeq" id="WP_120119120.1">
    <property type="nucleotide sequence ID" value="NZ_QYTW02000037.1"/>
</dbReference>
<evidence type="ECO:0000313" key="2">
    <source>
        <dbReference type="Proteomes" id="UP000287296"/>
    </source>
</evidence>
<dbReference type="InterPro" id="IPR035936">
    <property type="entry name" value="BB2672"/>
</dbReference>
<protein>
    <submittedName>
        <fullName evidence="1">Amino acid synthesis family protein</fullName>
    </submittedName>
</protein>
<comment type="caution">
    <text evidence="1">The sequence shown here is derived from an EMBL/GenBank/DDBJ whole genome shotgun (WGS) entry which is preliminary data.</text>
</comment>
<dbReference type="Pfam" id="PF06684">
    <property type="entry name" value="AA_synth"/>
    <property type="match status" value="1"/>
</dbReference>
<dbReference type="Proteomes" id="UP000287296">
    <property type="component" value="Unassembled WGS sequence"/>
</dbReference>
<sequence>MELRKIYTVVEEIYSDQGQKVNTPLRKVAVVAVVKNPYAGVYQEDLSYLIEESKEIGRKISMMAVEAMGNYSVESYGKGALVGLAGEQEHGVAMLTNIFGEELRSAVGGGVAWIPSMKKKGAAGTMIDVPLAHKDALYVRSHLDGMTLTLSDAPLDDEIAIISVIANGGRPNSRLGGLLKEDIVGKDGLR</sequence>
<dbReference type="Gene3D" id="3.30.1330.110">
    <property type="entry name" value="BB2672"/>
    <property type="match status" value="1"/>
</dbReference>
<evidence type="ECO:0000313" key="1">
    <source>
        <dbReference type="EMBL" id="RST57298.1"/>
    </source>
</evidence>
<proteinExistence type="predicted"/>
<gene>
    <name evidence="1" type="ORF">D5F11_023485</name>
</gene>
<dbReference type="OrthoDB" id="9803312at2"/>